<dbReference type="RefSeq" id="WP_272095091.1">
    <property type="nucleotide sequence ID" value="NZ_JAQNDK010000001.1"/>
</dbReference>
<evidence type="ECO:0000256" key="13">
    <source>
        <dbReference type="SAM" id="Phobius"/>
    </source>
</evidence>
<organism evidence="15 16">
    <name type="scientific">Sorangium atrum</name>
    <dbReference type="NCBI Taxonomy" id="2995308"/>
    <lineage>
        <taxon>Bacteria</taxon>
        <taxon>Pseudomonadati</taxon>
        <taxon>Myxococcota</taxon>
        <taxon>Polyangia</taxon>
        <taxon>Polyangiales</taxon>
        <taxon>Polyangiaceae</taxon>
        <taxon>Sorangium</taxon>
    </lineage>
</organism>
<evidence type="ECO:0000256" key="9">
    <source>
        <dbReference type="ARBA" id="ARBA00022840"/>
    </source>
</evidence>
<evidence type="ECO:0000313" key="16">
    <source>
        <dbReference type="Proteomes" id="UP001217485"/>
    </source>
</evidence>
<dbReference type="Pfam" id="PF02518">
    <property type="entry name" value="HATPase_c"/>
    <property type="match status" value="1"/>
</dbReference>
<evidence type="ECO:0000256" key="1">
    <source>
        <dbReference type="ARBA" id="ARBA00000085"/>
    </source>
</evidence>
<feature type="domain" description="Histidine kinase" evidence="14">
    <location>
        <begin position="146"/>
        <end position="362"/>
    </location>
</feature>
<evidence type="ECO:0000256" key="8">
    <source>
        <dbReference type="ARBA" id="ARBA00022777"/>
    </source>
</evidence>
<keyword evidence="6 13" id="KW-0812">Transmembrane</keyword>
<proteinExistence type="predicted"/>
<dbReference type="EC" id="2.7.13.3" evidence="3"/>
<dbReference type="CDD" id="cd00082">
    <property type="entry name" value="HisKA"/>
    <property type="match status" value="1"/>
</dbReference>
<dbReference type="Gene3D" id="1.10.287.130">
    <property type="match status" value="1"/>
</dbReference>
<dbReference type="Gene3D" id="1.20.120.620">
    <property type="entry name" value="Backbone structure of the membrane domain of e. Coli histidine kinase receptor kdpd"/>
    <property type="match status" value="1"/>
</dbReference>
<dbReference type="InterPro" id="IPR025201">
    <property type="entry name" value="KdpD_TM"/>
</dbReference>
<protein>
    <recommendedName>
        <fullName evidence="3">histidine kinase</fullName>
        <ecNumber evidence="3">2.7.13.3</ecNumber>
    </recommendedName>
</protein>
<evidence type="ECO:0000256" key="4">
    <source>
        <dbReference type="ARBA" id="ARBA00022553"/>
    </source>
</evidence>
<dbReference type="InterPro" id="IPR003661">
    <property type="entry name" value="HisK_dim/P_dom"/>
</dbReference>
<feature type="transmembrane region" description="Helical" evidence="13">
    <location>
        <begin position="48"/>
        <end position="78"/>
    </location>
</feature>
<dbReference type="GO" id="GO:0016301">
    <property type="term" value="F:kinase activity"/>
    <property type="evidence" value="ECO:0007669"/>
    <property type="project" value="UniProtKB-KW"/>
</dbReference>
<keyword evidence="11" id="KW-0902">Two-component regulatory system</keyword>
<dbReference type="InterPro" id="IPR003594">
    <property type="entry name" value="HATPase_dom"/>
</dbReference>
<dbReference type="InterPro" id="IPR036097">
    <property type="entry name" value="HisK_dim/P_sf"/>
</dbReference>
<feature type="transmembrane region" description="Helical" evidence="13">
    <location>
        <begin position="90"/>
        <end position="109"/>
    </location>
</feature>
<evidence type="ECO:0000256" key="11">
    <source>
        <dbReference type="ARBA" id="ARBA00023012"/>
    </source>
</evidence>
<evidence type="ECO:0000256" key="6">
    <source>
        <dbReference type="ARBA" id="ARBA00022692"/>
    </source>
</evidence>
<name>A0ABT5BVW9_9BACT</name>
<evidence type="ECO:0000256" key="3">
    <source>
        <dbReference type="ARBA" id="ARBA00012438"/>
    </source>
</evidence>
<keyword evidence="12 13" id="KW-0472">Membrane</keyword>
<dbReference type="CDD" id="cd00075">
    <property type="entry name" value="HATPase"/>
    <property type="match status" value="1"/>
</dbReference>
<keyword evidence="8 15" id="KW-0418">Kinase</keyword>
<comment type="caution">
    <text evidence="15">The sequence shown here is derived from an EMBL/GenBank/DDBJ whole genome shotgun (WGS) entry which is preliminary data.</text>
</comment>
<comment type="catalytic activity">
    <reaction evidence="1">
        <text>ATP + protein L-histidine = ADP + protein N-phospho-L-histidine.</text>
        <dbReference type="EC" id="2.7.13.3"/>
    </reaction>
</comment>
<dbReference type="SUPFAM" id="SSF55874">
    <property type="entry name" value="ATPase domain of HSP90 chaperone/DNA topoisomerase II/histidine kinase"/>
    <property type="match status" value="1"/>
</dbReference>
<evidence type="ECO:0000256" key="7">
    <source>
        <dbReference type="ARBA" id="ARBA00022741"/>
    </source>
</evidence>
<dbReference type="Proteomes" id="UP001217485">
    <property type="component" value="Unassembled WGS sequence"/>
</dbReference>
<dbReference type="InterPro" id="IPR036890">
    <property type="entry name" value="HATPase_C_sf"/>
</dbReference>
<dbReference type="PANTHER" id="PTHR43047">
    <property type="entry name" value="TWO-COMPONENT HISTIDINE PROTEIN KINASE"/>
    <property type="match status" value="1"/>
</dbReference>
<gene>
    <name evidence="15" type="ORF">POL72_11180</name>
</gene>
<keyword evidence="5" id="KW-0808">Transferase</keyword>
<evidence type="ECO:0000259" key="14">
    <source>
        <dbReference type="PROSITE" id="PS50109"/>
    </source>
</evidence>
<evidence type="ECO:0000256" key="5">
    <source>
        <dbReference type="ARBA" id="ARBA00022679"/>
    </source>
</evidence>
<dbReference type="InterPro" id="IPR004358">
    <property type="entry name" value="Sig_transdc_His_kin-like_C"/>
</dbReference>
<accession>A0ABT5BVW9</accession>
<evidence type="ECO:0000256" key="2">
    <source>
        <dbReference type="ARBA" id="ARBA00004141"/>
    </source>
</evidence>
<dbReference type="PRINTS" id="PR00344">
    <property type="entry name" value="BCTRLSENSOR"/>
</dbReference>
<dbReference type="PANTHER" id="PTHR43047:SF72">
    <property type="entry name" value="OSMOSENSING HISTIDINE PROTEIN KINASE SLN1"/>
    <property type="match status" value="1"/>
</dbReference>
<dbReference type="Gene3D" id="3.30.565.10">
    <property type="entry name" value="Histidine kinase-like ATPase, C-terminal domain"/>
    <property type="match status" value="1"/>
</dbReference>
<keyword evidence="4" id="KW-0597">Phosphoprotein</keyword>
<dbReference type="Pfam" id="PF00512">
    <property type="entry name" value="HisKA"/>
    <property type="match status" value="1"/>
</dbReference>
<keyword evidence="7" id="KW-0547">Nucleotide-binding</keyword>
<dbReference type="SUPFAM" id="SSF47384">
    <property type="entry name" value="Homodimeric domain of signal transducing histidine kinase"/>
    <property type="match status" value="1"/>
</dbReference>
<dbReference type="InterPro" id="IPR038318">
    <property type="entry name" value="KdpD_sf"/>
</dbReference>
<evidence type="ECO:0000256" key="10">
    <source>
        <dbReference type="ARBA" id="ARBA00022989"/>
    </source>
</evidence>
<evidence type="ECO:0000313" key="15">
    <source>
        <dbReference type="EMBL" id="MDC0678298.1"/>
    </source>
</evidence>
<dbReference type="Pfam" id="PF13493">
    <property type="entry name" value="DUF4118"/>
    <property type="match status" value="1"/>
</dbReference>
<dbReference type="PROSITE" id="PS50109">
    <property type="entry name" value="HIS_KIN"/>
    <property type="match status" value="1"/>
</dbReference>
<keyword evidence="16" id="KW-1185">Reference proteome</keyword>
<dbReference type="SMART" id="SM00387">
    <property type="entry name" value="HATPase_c"/>
    <property type="match status" value="1"/>
</dbReference>
<dbReference type="InterPro" id="IPR005467">
    <property type="entry name" value="His_kinase_dom"/>
</dbReference>
<evidence type="ECO:0000256" key="12">
    <source>
        <dbReference type="ARBA" id="ARBA00023136"/>
    </source>
</evidence>
<comment type="subcellular location">
    <subcellularLocation>
        <location evidence="2">Membrane</location>
        <topology evidence="2">Multi-pass membrane protein</topology>
    </subcellularLocation>
</comment>
<dbReference type="EMBL" id="JAQNDK010000001">
    <property type="protein sequence ID" value="MDC0678298.1"/>
    <property type="molecule type" value="Genomic_DNA"/>
</dbReference>
<dbReference type="SMART" id="SM00388">
    <property type="entry name" value="HisKA"/>
    <property type="match status" value="1"/>
</dbReference>
<keyword evidence="9" id="KW-0067">ATP-binding</keyword>
<keyword evidence="10 13" id="KW-1133">Transmembrane helix</keyword>
<reference evidence="15 16" key="1">
    <citation type="submission" date="2023-01" db="EMBL/GenBank/DDBJ databases">
        <title>Minimal conservation of predation-associated metabolite biosynthetic gene clusters underscores biosynthetic potential of Myxococcota including descriptions for ten novel species: Archangium lansinium sp. nov., Myxococcus landrumus sp. nov., Nannocystis bai.</title>
        <authorList>
            <person name="Ahearne A."/>
            <person name="Stevens C."/>
            <person name="Dowd S."/>
        </authorList>
    </citation>
    <scope>NUCLEOTIDE SEQUENCE [LARGE SCALE GENOMIC DNA]</scope>
    <source>
        <strain evidence="15 16">WIWO2</strain>
    </source>
</reference>
<sequence>MSSLPECTSSSPAVRYGTALISGVLALLLATQVPPVWALKLPLVLFYGVLIITSAWVGGLWPGLLSTVLCIVGAVYWIEPHGTLRVGHPADVVGLVLFLLIGATLSAFGESVARAVRVERASRQVAENAAAAERSAAQVREHTLAMVAHDLRDPLAVIDLNAGLITRASTAGAGVEVSRRAAVVHRTVQRMNRLLRSLLDTALIDSGGLALDLAPESPAALLAEVVETHADEAEAKHIQMRSEAPAGLPPALCDRDRILQVLTNLTVNALKFTPPGGTITLRAGVSGRFVRFSVTDTGPGIDADKLPRIFERYFGERRTQNGGLGLGLFIAKAIVEAHHGIIEVESSVGEGSSFAFTVPLLHQACATDQGLGAGSITTSANHSPAA</sequence>